<dbReference type="PANTHER" id="PTHR39596">
    <property type="match status" value="1"/>
</dbReference>
<accession>A0A8H6ZLE0</accession>
<dbReference type="EMBL" id="JACAZH010000001">
    <property type="protein sequence ID" value="KAF7377630.1"/>
    <property type="molecule type" value="Genomic_DNA"/>
</dbReference>
<feature type="domain" description="Heterokaryon incompatibility" evidence="1">
    <location>
        <begin position="304"/>
        <end position="381"/>
    </location>
</feature>
<evidence type="ECO:0000313" key="2">
    <source>
        <dbReference type="EMBL" id="KAF7377630.1"/>
    </source>
</evidence>
<evidence type="ECO:0000313" key="3">
    <source>
        <dbReference type="Proteomes" id="UP000623467"/>
    </source>
</evidence>
<dbReference type="AlphaFoldDB" id="A0A8H6ZLE0"/>
<keyword evidence="2" id="KW-0813">Transport</keyword>
<reference evidence="2" key="1">
    <citation type="submission" date="2020-05" db="EMBL/GenBank/DDBJ databases">
        <title>Mycena genomes resolve the evolution of fungal bioluminescence.</title>
        <authorList>
            <person name="Tsai I.J."/>
        </authorList>
    </citation>
    <scope>NUCLEOTIDE SEQUENCE</scope>
    <source>
        <strain evidence="2">160909Yilan</strain>
    </source>
</reference>
<dbReference type="Proteomes" id="UP000623467">
    <property type="component" value="Unassembled WGS sequence"/>
</dbReference>
<name>A0A8H6ZLE0_9AGAR</name>
<dbReference type="InterPro" id="IPR010730">
    <property type="entry name" value="HET"/>
</dbReference>
<sequence>MDHLSHFDPHIQHSRRFPLIYNNYIPYKTDRDWFTFPDDYFSGSTWKIRDIAADVNAHADLLQSWLLFGSLYEVSKALGVELCMDDFIAQEDVRVVTTGKLNHYLWLWAAAVTHSPELRERRLDYWDHVTTKTRGIITLLSENYSVVHPVLIPLTIVAEFLEHAFNALLGYQTVWERCRVRPLLDRVTAAGWCPGEVARLASDGVPAATFYLLSCRQKRHDGKDHSRCTDTQCNADQLDESRYQTAHATIGCTCAHYGQQIAGDIQAVVAGGGIPVLSVDDSEDGISVKVVDVNGHSGSERAAYVAISHVWSDGMGNVQQNTLPKCLLMGLQSKIDQMGDASVKHFWIDTLCVPLDRGLRTKAIRSMARVYSQAQHVLVIDKSIQWMTLSNSSKRERLIYLSLCPWTRRLWTLQEAWLPGLLRLWCDFDDRPMRWADIVSWDLQTNPTSVTAVNLDLEESNQDHAKLIQHIRDVLHRGSREFENGTAQEASSPGDGDVLLAEWIKVPDALDRVFMHALAFTQSLLPFRTATVAEPSAKRMKEVVGRLQGRMTSRVEDEPVCIASLLGIDPLTILQAHGPERMKELLRGLNEIPVTFLFGDEPRLAVEGFRWAPQSYLALGLSHTNHEDERVGTLEARGLCVTLPGVSLHLRSAPEDVEEARLFLSYEGDEFSLWRSAESPLGLAECVALSKDLKLVMDGELDLVEELRPMRAALVAVEGEEDVCSVVRFLESVMVMRGDPLALEDGLTKGLVICQSLPPSHTWYIR</sequence>
<gene>
    <name evidence="2" type="ORF">MSAN_00185800</name>
</gene>
<dbReference type="PANTHER" id="PTHR39596:SF2">
    <property type="entry name" value="HET DOMAIN PROTEIN (AFU_ORTHOLOGUE AFUA_1G17550)-RELATED"/>
    <property type="match status" value="1"/>
</dbReference>
<evidence type="ECO:0000259" key="1">
    <source>
        <dbReference type="Pfam" id="PF06985"/>
    </source>
</evidence>
<keyword evidence="2" id="KW-0762">Sugar transport</keyword>
<organism evidence="2 3">
    <name type="scientific">Mycena sanguinolenta</name>
    <dbReference type="NCBI Taxonomy" id="230812"/>
    <lineage>
        <taxon>Eukaryota</taxon>
        <taxon>Fungi</taxon>
        <taxon>Dikarya</taxon>
        <taxon>Basidiomycota</taxon>
        <taxon>Agaricomycotina</taxon>
        <taxon>Agaricomycetes</taxon>
        <taxon>Agaricomycetidae</taxon>
        <taxon>Agaricales</taxon>
        <taxon>Marasmiineae</taxon>
        <taxon>Mycenaceae</taxon>
        <taxon>Mycena</taxon>
    </lineage>
</organism>
<dbReference type="OrthoDB" id="2426273at2759"/>
<protein>
    <submittedName>
        <fullName evidence="2">Sugar transporter stl1</fullName>
    </submittedName>
</protein>
<keyword evidence="3" id="KW-1185">Reference proteome</keyword>
<comment type="caution">
    <text evidence="2">The sequence shown here is derived from an EMBL/GenBank/DDBJ whole genome shotgun (WGS) entry which is preliminary data.</text>
</comment>
<dbReference type="Pfam" id="PF06985">
    <property type="entry name" value="HET"/>
    <property type="match status" value="1"/>
</dbReference>
<proteinExistence type="predicted"/>